<dbReference type="InterPro" id="IPR034593">
    <property type="entry name" value="DgoD-like"/>
</dbReference>
<dbReference type="SFLD" id="SFLDS00001">
    <property type="entry name" value="Enolase"/>
    <property type="match status" value="1"/>
</dbReference>
<dbReference type="SUPFAM" id="SSF51604">
    <property type="entry name" value="Enolase C-terminal domain-like"/>
    <property type="match status" value="1"/>
</dbReference>
<reference evidence="3 4" key="1">
    <citation type="submission" date="2024-06" db="EMBL/GenBank/DDBJ databases">
        <title>Sorghum-associated microbial communities from plants grown in Nebraska, USA.</title>
        <authorList>
            <person name="Schachtman D."/>
        </authorList>
    </citation>
    <scope>NUCLEOTIDE SEQUENCE [LARGE SCALE GENOMIC DNA]</scope>
    <source>
        <strain evidence="3 4">2709</strain>
    </source>
</reference>
<proteinExistence type="predicted"/>
<dbReference type="InterPro" id="IPR013342">
    <property type="entry name" value="Mandelate_racemase_C"/>
</dbReference>
<feature type="domain" description="Mandelate racemase/muconate lactonizing enzyme C-terminal" evidence="2">
    <location>
        <begin position="133"/>
        <end position="250"/>
    </location>
</feature>
<dbReference type="SUPFAM" id="SSF54826">
    <property type="entry name" value="Enolase N-terminal domain-like"/>
    <property type="match status" value="1"/>
</dbReference>
<evidence type="ECO:0000259" key="2">
    <source>
        <dbReference type="SMART" id="SM00922"/>
    </source>
</evidence>
<protein>
    <submittedName>
        <fullName evidence="3">Galactonate dehydratase</fullName>
        <ecNumber evidence="3">4.2.1.6</ecNumber>
    </submittedName>
</protein>
<dbReference type="PANTHER" id="PTHR48080:SF2">
    <property type="entry name" value="D-GALACTONATE DEHYDRATASE"/>
    <property type="match status" value="1"/>
</dbReference>
<dbReference type="Pfam" id="PF13378">
    <property type="entry name" value="MR_MLE_C"/>
    <property type="match status" value="1"/>
</dbReference>
<dbReference type="InterPro" id="IPR013341">
    <property type="entry name" value="Mandelate_racemase_N_dom"/>
</dbReference>
<comment type="caution">
    <text evidence="3">The sequence shown here is derived from an EMBL/GenBank/DDBJ whole genome shotgun (WGS) entry which is preliminary data.</text>
</comment>
<dbReference type="InterPro" id="IPR036849">
    <property type="entry name" value="Enolase-like_C_sf"/>
</dbReference>
<sequence length="384" mass="42435">MKVTGLNVFLIDCGNIRPIIVEVETSEGIRGIGEATIAYGAGATAAAGMIKDLGERFILGQDPRRIELLWSAMYDHSFWTKGGGAISFAGISAIEHALWDIKGKMLGVPVYDLLGGRIFDELPVYANGWNFLEIDALSWAKAAERPLKDGFKALKCYPLALPHNRTLTHITRRAADREFLALAYERVKVLRDVVGPDIEIMLDLSGALTTDETIRLCRKYEDLDIAFLEEPGDAFDVGALAQVAKHVSIPIATGERIYTRHGFRKVMEPQNISIVQPDVGNTGGLYETRKIAAMAEAYNMRFAPHNCASTLSTAVSAQVAACSPNFMSLETYPYFSDNQGYIHVLTNPMERDIKDGKLPLNDRPGLGVELDRERVSPFLWAEIR</sequence>
<dbReference type="Proteomes" id="UP001549320">
    <property type="component" value="Unassembled WGS sequence"/>
</dbReference>
<dbReference type="InterPro" id="IPR029065">
    <property type="entry name" value="Enolase_C-like"/>
</dbReference>
<evidence type="ECO:0000313" key="4">
    <source>
        <dbReference type="Proteomes" id="UP001549320"/>
    </source>
</evidence>
<keyword evidence="1 3" id="KW-0456">Lyase</keyword>
<dbReference type="InterPro" id="IPR029017">
    <property type="entry name" value="Enolase-like_N"/>
</dbReference>
<dbReference type="GO" id="GO:0008869">
    <property type="term" value="F:galactonate dehydratase activity"/>
    <property type="evidence" value="ECO:0007669"/>
    <property type="project" value="UniProtKB-EC"/>
</dbReference>
<gene>
    <name evidence="3" type="ORF">ABIE13_002141</name>
</gene>
<dbReference type="Pfam" id="PF02746">
    <property type="entry name" value="MR_MLE_N"/>
    <property type="match status" value="1"/>
</dbReference>
<dbReference type="PANTHER" id="PTHR48080">
    <property type="entry name" value="D-GALACTONATE DEHYDRATASE-RELATED"/>
    <property type="match status" value="1"/>
</dbReference>
<dbReference type="EMBL" id="JBEPSH010000004">
    <property type="protein sequence ID" value="MET4577030.1"/>
    <property type="molecule type" value="Genomic_DNA"/>
</dbReference>
<dbReference type="RefSeq" id="WP_354443088.1">
    <property type="nucleotide sequence ID" value="NZ_JBEPSH010000004.1"/>
</dbReference>
<dbReference type="EC" id="4.2.1.6" evidence="3"/>
<dbReference type="CDD" id="cd03316">
    <property type="entry name" value="MR_like"/>
    <property type="match status" value="1"/>
</dbReference>
<dbReference type="Gene3D" id="3.30.390.10">
    <property type="entry name" value="Enolase-like, N-terminal domain"/>
    <property type="match status" value="1"/>
</dbReference>
<evidence type="ECO:0000313" key="3">
    <source>
        <dbReference type="EMBL" id="MET4577030.1"/>
    </source>
</evidence>
<dbReference type="Gene3D" id="3.20.20.120">
    <property type="entry name" value="Enolase-like C-terminal domain"/>
    <property type="match status" value="1"/>
</dbReference>
<name>A0ABV2Q7R7_9BURK</name>
<accession>A0ABV2Q7R7</accession>
<dbReference type="SMART" id="SM00922">
    <property type="entry name" value="MR_MLE"/>
    <property type="match status" value="1"/>
</dbReference>
<organism evidence="3 4">
    <name type="scientific">Ottowia thiooxydans</name>
    <dbReference type="NCBI Taxonomy" id="219182"/>
    <lineage>
        <taxon>Bacteria</taxon>
        <taxon>Pseudomonadati</taxon>
        <taxon>Pseudomonadota</taxon>
        <taxon>Betaproteobacteria</taxon>
        <taxon>Burkholderiales</taxon>
        <taxon>Comamonadaceae</taxon>
        <taxon>Ottowia</taxon>
    </lineage>
</organism>
<keyword evidence="4" id="KW-1185">Reference proteome</keyword>
<evidence type="ECO:0000256" key="1">
    <source>
        <dbReference type="ARBA" id="ARBA00023239"/>
    </source>
</evidence>
<dbReference type="SFLD" id="SFLDG00179">
    <property type="entry name" value="mandelate_racemase"/>
    <property type="match status" value="1"/>
</dbReference>